<feature type="compositionally biased region" description="Polar residues" evidence="1">
    <location>
        <begin position="18"/>
        <end position="27"/>
    </location>
</feature>
<reference evidence="3" key="1">
    <citation type="journal article" date="2010" name="Science">
        <title>Signatures of adaptation to obligate biotrophy in the Hyaloperonospora arabidopsidis genome.</title>
        <authorList>
            <person name="Baxter L."/>
            <person name="Tripathy S."/>
            <person name="Ishaque N."/>
            <person name="Boot N."/>
            <person name="Cabral A."/>
            <person name="Kemen E."/>
            <person name="Thines M."/>
            <person name="Ah-Fong A."/>
            <person name="Anderson R."/>
            <person name="Badejoko W."/>
            <person name="Bittner-Eddy P."/>
            <person name="Boore J.L."/>
            <person name="Chibucos M.C."/>
            <person name="Coates M."/>
            <person name="Dehal P."/>
            <person name="Delehaunty K."/>
            <person name="Dong S."/>
            <person name="Downton P."/>
            <person name="Dumas B."/>
            <person name="Fabro G."/>
            <person name="Fronick C."/>
            <person name="Fuerstenberg S.I."/>
            <person name="Fulton L."/>
            <person name="Gaulin E."/>
            <person name="Govers F."/>
            <person name="Hughes L."/>
            <person name="Humphray S."/>
            <person name="Jiang R.H."/>
            <person name="Judelson H."/>
            <person name="Kamoun S."/>
            <person name="Kyung K."/>
            <person name="Meijer H."/>
            <person name="Minx P."/>
            <person name="Morris P."/>
            <person name="Nelson J."/>
            <person name="Phuntumart V."/>
            <person name="Qutob D."/>
            <person name="Rehmany A."/>
            <person name="Rougon-Cardoso A."/>
            <person name="Ryden P."/>
            <person name="Torto-Alalibo T."/>
            <person name="Studholme D."/>
            <person name="Wang Y."/>
            <person name="Win J."/>
            <person name="Wood J."/>
            <person name="Clifton S.W."/>
            <person name="Rogers J."/>
            <person name="Van den Ackerveken G."/>
            <person name="Jones J.D."/>
            <person name="McDowell J.M."/>
            <person name="Beynon J."/>
            <person name="Tyler B.M."/>
        </authorList>
    </citation>
    <scope>NUCLEOTIDE SEQUENCE [LARGE SCALE GENOMIC DNA]</scope>
    <source>
        <strain evidence="3">Emoy2</strain>
    </source>
</reference>
<feature type="compositionally biased region" description="Basic residues" evidence="1">
    <location>
        <begin position="1"/>
        <end position="15"/>
    </location>
</feature>
<dbReference type="Proteomes" id="UP000011713">
    <property type="component" value="Unassembled WGS sequence"/>
</dbReference>
<evidence type="ECO:0008006" key="4">
    <source>
        <dbReference type="Google" id="ProtNLM"/>
    </source>
</evidence>
<dbReference type="HOGENOM" id="CLU_999145_0_0_1"/>
<dbReference type="eggNOG" id="KOG2699">
    <property type="taxonomic scope" value="Eukaryota"/>
</dbReference>
<sequence>MDWLNKKKKAAKRAAAKMTNQRSTFQGEGNMLGGTSDVSSAPPPPATASSRGPSLKEQQERREQQAKALEQRGNAWDKRVATARKMRLQQEEEQESKFQYTDPVTTTAPSAVSVVLSNEEVKARELQSAQAQMGFNPYAVTISSSTQAVSAMNGIGGNAGALTGESSGAGTSFVPPGEMARAALLGSVSADEKTGENGAVYVLLRQDPTRAITAAETLIKMLSNVVKNPQSKLVAVPGAIDILAEAGFAPVEIDGDTYLILPADAFQADRVQSAIDRMEVARTQVQHDST</sequence>
<dbReference type="CDD" id="cd09212">
    <property type="entry name" value="PUB"/>
    <property type="match status" value="1"/>
</dbReference>
<name>M4BE22_HYAAE</name>
<protein>
    <recommendedName>
        <fullName evidence="4">PUB domain-containing protein</fullName>
    </recommendedName>
</protein>
<dbReference type="EMBL" id="JH598169">
    <property type="status" value="NOT_ANNOTATED_CDS"/>
    <property type="molecule type" value="Genomic_DNA"/>
</dbReference>
<dbReference type="SUPFAM" id="SSF143503">
    <property type="entry name" value="PUG domain-like"/>
    <property type="match status" value="1"/>
</dbReference>
<proteinExistence type="predicted"/>
<keyword evidence="3" id="KW-1185">Reference proteome</keyword>
<reference evidence="2" key="2">
    <citation type="submission" date="2015-06" db="UniProtKB">
        <authorList>
            <consortium name="EnsemblProtists"/>
        </authorList>
    </citation>
    <scope>IDENTIFICATION</scope>
    <source>
        <strain evidence="2">Emoy2</strain>
    </source>
</reference>
<accession>M4BE22</accession>
<evidence type="ECO:0000256" key="1">
    <source>
        <dbReference type="SAM" id="MobiDB-lite"/>
    </source>
</evidence>
<dbReference type="InterPro" id="IPR036339">
    <property type="entry name" value="PUB-like_dom_sf"/>
</dbReference>
<dbReference type="EnsemblProtists" id="HpaT804540">
    <property type="protein sequence ID" value="HpaP804540"/>
    <property type="gene ID" value="HpaG804540"/>
</dbReference>
<feature type="region of interest" description="Disordered" evidence="1">
    <location>
        <begin position="1"/>
        <end position="77"/>
    </location>
</feature>
<feature type="compositionally biased region" description="Low complexity" evidence="1">
    <location>
        <begin position="47"/>
        <end position="56"/>
    </location>
</feature>
<evidence type="ECO:0000313" key="3">
    <source>
        <dbReference type="Proteomes" id="UP000011713"/>
    </source>
</evidence>
<dbReference type="STRING" id="559515.M4BE22"/>
<dbReference type="OMA" id="LESKFQY"/>
<dbReference type="VEuPathDB" id="FungiDB:HpaG804540"/>
<dbReference type="InParanoid" id="M4BE22"/>
<organism evidence="2 3">
    <name type="scientific">Hyaloperonospora arabidopsidis (strain Emoy2)</name>
    <name type="common">Downy mildew agent</name>
    <name type="synonym">Peronospora arabidopsidis</name>
    <dbReference type="NCBI Taxonomy" id="559515"/>
    <lineage>
        <taxon>Eukaryota</taxon>
        <taxon>Sar</taxon>
        <taxon>Stramenopiles</taxon>
        <taxon>Oomycota</taxon>
        <taxon>Peronosporomycetes</taxon>
        <taxon>Peronosporales</taxon>
        <taxon>Peronosporaceae</taxon>
        <taxon>Hyaloperonospora</taxon>
    </lineage>
</organism>
<evidence type="ECO:0000313" key="2">
    <source>
        <dbReference type="EnsemblProtists" id="HpaP804540"/>
    </source>
</evidence>
<dbReference type="AlphaFoldDB" id="M4BE22"/>